<feature type="compositionally biased region" description="Basic and acidic residues" evidence="1">
    <location>
        <begin position="49"/>
        <end position="59"/>
    </location>
</feature>
<dbReference type="InParanoid" id="A7F1A4"/>
<reference evidence="3" key="1">
    <citation type="journal article" date="2011" name="PLoS Genet.">
        <title>Genomic analysis of the necrotrophic fungal pathogens Sclerotinia sclerotiorum and Botrytis cinerea.</title>
        <authorList>
            <person name="Amselem J."/>
            <person name="Cuomo C.A."/>
            <person name="van Kan J.A."/>
            <person name="Viaud M."/>
            <person name="Benito E.P."/>
            <person name="Couloux A."/>
            <person name="Coutinho P.M."/>
            <person name="de Vries R.P."/>
            <person name="Dyer P.S."/>
            <person name="Fillinger S."/>
            <person name="Fournier E."/>
            <person name="Gout L."/>
            <person name="Hahn M."/>
            <person name="Kohn L."/>
            <person name="Lapalu N."/>
            <person name="Plummer K.M."/>
            <person name="Pradier J.M."/>
            <person name="Quevillon E."/>
            <person name="Sharon A."/>
            <person name="Simon A."/>
            <person name="ten Have A."/>
            <person name="Tudzynski B."/>
            <person name="Tudzynski P."/>
            <person name="Wincker P."/>
            <person name="Andrew M."/>
            <person name="Anthouard V."/>
            <person name="Beever R.E."/>
            <person name="Beffa R."/>
            <person name="Benoit I."/>
            <person name="Bouzid O."/>
            <person name="Brault B."/>
            <person name="Chen Z."/>
            <person name="Choquer M."/>
            <person name="Collemare J."/>
            <person name="Cotton P."/>
            <person name="Danchin E.G."/>
            <person name="Da Silva C."/>
            <person name="Gautier A."/>
            <person name="Giraud C."/>
            <person name="Giraud T."/>
            <person name="Gonzalez C."/>
            <person name="Grossetete S."/>
            <person name="Guldener U."/>
            <person name="Henrissat B."/>
            <person name="Howlett B.J."/>
            <person name="Kodira C."/>
            <person name="Kretschmer M."/>
            <person name="Lappartient A."/>
            <person name="Leroch M."/>
            <person name="Levis C."/>
            <person name="Mauceli E."/>
            <person name="Neuveglise C."/>
            <person name="Oeser B."/>
            <person name="Pearson M."/>
            <person name="Poulain J."/>
            <person name="Poussereau N."/>
            <person name="Quesneville H."/>
            <person name="Rascle C."/>
            <person name="Schumacher J."/>
            <person name="Segurens B."/>
            <person name="Sexton A."/>
            <person name="Silva E."/>
            <person name="Sirven C."/>
            <person name="Soanes D.M."/>
            <person name="Talbot N.J."/>
            <person name="Templeton M."/>
            <person name="Yandava C."/>
            <person name="Yarden O."/>
            <person name="Zeng Q."/>
            <person name="Rollins J.A."/>
            <person name="Lebrun M.H."/>
            <person name="Dickman M."/>
        </authorList>
    </citation>
    <scope>NUCLEOTIDE SEQUENCE [LARGE SCALE GENOMIC DNA]</scope>
    <source>
        <strain evidence="3">ATCC 18683 / 1980 / Ss-1</strain>
    </source>
</reference>
<proteinExistence type="predicted"/>
<name>A7F1A4_SCLS1</name>
<keyword evidence="3" id="KW-1185">Reference proteome</keyword>
<protein>
    <submittedName>
        <fullName evidence="2">Uncharacterized protein</fullName>
    </submittedName>
</protein>
<organism evidence="2 3">
    <name type="scientific">Sclerotinia sclerotiorum (strain ATCC 18683 / 1980 / Ss-1)</name>
    <name type="common">White mold</name>
    <name type="synonym">Whetzelinia sclerotiorum</name>
    <dbReference type="NCBI Taxonomy" id="665079"/>
    <lineage>
        <taxon>Eukaryota</taxon>
        <taxon>Fungi</taxon>
        <taxon>Dikarya</taxon>
        <taxon>Ascomycota</taxon>
        <taxon>Pezizomycotina</taxon>
        <taxon>Leotiomycetes</taxon>
        <taxon>Helotiales</taxon>
        <taxon>Sclerotiniaceae</taxon>
        <taxon>Sclerotinia</taxon>
    </lineage>
</organism>
<feature type="region of interest" description="Disordered" evidence="1">
    <location>
        <begin position="43"/>
        <end position="67"/>
    </location>
</feature>
<accession>A7F1A4</accession>
<dbReference type="KEGG" id="ssl:SS1G_11374"/>
<gene>
    <name evidence="2" type="ORF">SS1G_11374</name>
</gene>
<evidence type="ECO:0000313" key="2">
    <source>
        <dbReference type="EMBL" id="EDN95496.1"/>
    </source>
</evidence>
<sequence length="67" mass="7474">MVDVVLSWGFCGFSLKRYGVRKCNAVCGVGIYNSTVHTANSPNFAGVRNRQESQERESGWVDEWMSG</sequence>
<evidence type="ECO:0000313" key="3">
    <source>
        <dbReference type="Proteomes" id="UP000001312"/>
    </source>
</evidence>
<dbReference type="GeneID" id="5483696"/>
<evidence type="ECO:0000256" key="1">
    <source>
        <dbReference type="SAM" id="MobiDB-lite"/>
    </source>
</evidence>
<dbReference type="Proteomes" id="UP000001312">
    <property type="component" value="Unassembled WGS sequence"/>
</dbReference>
<dbReference type="EMBL" id="CH476638">
    <property type="protein sequence ID" value="EDN95496.1"/>
    <property type="molecule type" value="Genomic_DNA"/>
</dbReference>
<dbReference type="RefSeq" id="XP_001587382.1">
    <property type="nucleotide sequence ID" value="XM_001587332.1"/>
</dbReference>
<dbReference type="AlphaFoldDB" id="A7F1A4"/>